<dbReference type="Gene3D" id="3.30.470.20">
    <property type="entry name" value="ATP-grasp fold, B domain"/>
    <property type="match status" value="1"/>
</dbReference>
<dbReference type="InterPro" id="IPR052032">
    <property type="entry name" value="ATP-dep_AA_Ligase"/>
</dbReference>
<dbReference type="GO" id="GO:0046872">
    <property type="term" value="F:metal ion binding"/>
    <property type="evidence" value="ECO:0007669"/>
    <property type="project" value="InterPro"/>
</dbReference>
<keyword evidence="2 4" id="KW-0547">Nucleotide-binding</keyword>
<dbReference type="OrthoDB" id="9803907at2"/>
<dbReference type="InterPro" id="IPR048764">
    <property type="entry name" value="PylC_N"/>
</dbReference>
<dbReference type="PANTHER" id="PTHR43585">
    <property type="entry name" value="FUMIPYRROLE BIOSYNTHESIS PROTEIN C"/>
    <property type="match status" value="1"/>
</dbReference>
<keyword evidence="1" id="KW-0436">Ligase</keyword>
<dbReference type="Gene3D" id="3.30.1490.20">
    <property type="entry name" value="ATP-grasp fold, A domain"/>
    <property type="match status" value="1"/>
</dbReference>
<reference evidence="6 7" key="1">
    <citation type="submission" date="2016-10" db="EMBL/GenBank/DDBJ databases">
        <authorList>
            <person name="de Groot N.N."/>
        </authorList>
    </citation>
    <scope>NUCLEOTIDE SEQUENCE [LARGE SCALE GENOMIC DNA]</scope>
    <source>
        <strain evidence="6 7">CGMCC 1.6502</strain>
    </source>
</reference>
<dbReference type="RefSeq" id="WP_093214515.1">
    <property type="nucleotide sequence ID" value="NZ_FNFL01000003.1"/>
</dbReference>
<dbReference type="AlphaFoldDB" id="A0A1G9A6U7"/>
<dbReference type="Pfam" id="PF02655">
    <property type="entry name" value="ATP-grasp_3"/>
    <property type="match status" value="1"/>
</dbReference>
<evidence type="ECO:0000313" key="7">
    <source>
        <dbReference type="Proteomes" id="UP000198694"/>
    </source>
</evidence>
<dbReference type="PROSITE" id="PS50975">
    <property type="entry name" value="ATP_GRASP"/>
    <property type="match status" value="1"/>
</dbReference>
<evidence type="ECO:0000256" key="2">
    <source>
        <dbReference type="ARBA" id="ARBA00022741"/>
    </source>
</evidence>
<dbReference type="GO" id="GO:0005524">
    <property type="term" value="F:ATP binding"/>
    <property type="evidence" value="ECO:0007669"/>
    <property type="project" value="UniProtKB-UniRule"/>
</dbReference>
<evidence type="ECO:0000256" key="1">
    <source>
        <dbReference type="ARBA" id="ARBA00022598"/>
    </source>
</evidence>
<accession>A0A1G9A6U7</accession>
<evidence type="ECO:0000256" key="4">
    <source>
        <dbReference type="PROSITE-ProRule" id="PRU00409"/>
    </source>
</evidence>
<dbReference type="Gene3D" id="3.40.50.20">
    <property type="match status" value="1"/>
</dbReference>
<keyword evidence="3 4" id="KW-0067">ATP-binding</keyword>
<evidence type="ECO:0000259" key="5">
    <source>
        <dbReference type="PROSITE" id="PS50975"/>
    </source>
</evidence>
<dbReference type="SUPFAM" id="SSF56059">
    <property type="entry name" value="Glutathione synthetase ATP-binding domain-like"/>
    <property type="match status" value="1"/>
</dbReference>
<dbReference type="GO" id="GO:0016874">
    <property type="term" value="F:ligase activity"/>
    <property type="evidence" value="ECO:0007669"/>
    <property type="project" value="UniProtKB-KW"/>
</dbReference>
<proteinExistence type="predicted"/>
<dbReference type="EMBL" id="FNFL01000003">
    <property type="protein sequence ID" value="SDK22961.1"/>
    <property type="molecule type" value="Genomic_DNA"/>
</dbReference>
<sequence>MNILLTSGARRIDFIGFFQQALKDAGTLGNVIVADPDYNAPSLQVADRSYVIPHQTDDKYTEKILNICEENEIEMLIPLNDWEVPKLAENKPEFDRLGVKLFVPDYEVVKKVRDKGNYENLLGKLGLKAPKTYFTSEEVEEAVKKKESNFPFIVKPRNGSASIGIEIVNDMEELKSAYKLAVHKIEESPLRFDTEITAEDNVIIQEVIDGEKYSLDIVNDLEGNFLTSLARKQLAMRGGDVDRTIISHEPAIIDLGRTIGEKLKHKGYLNTDVFYDGKDYYVIDINPRFGGGYAFSHAAGADIPAAFIALSEGKTMKEEWLSSTPDIELARYDLVARIDEEKLVDQTD</sequence>
<protein>
    <submittedName>
        <fullName evidence="6">Carbamoyl-phosphate synthase large subunit</fullName>
    </submittedName>
</protein>
<organism evidence="6 7">
    <name type="scientific">Sediminibacillus albus</name>
    <dbReference type="NCBI Taxonomy" id="407036"/>
    <lineage>
        <taxon>Bacteria</taxon>
        <taxon>Bacillati</taxon>
        <taxon>Bacillota</taxon>
        <taxon>Bacilli</taxon>
        <taxon>Bacillales</taxon>
        <taxon>Bacillaceae</taxon>
        <taxon>Sediminibacillus</taxon>
    </lineage>
</organism>
<dbReference type="PANTHER" id="PTHR43585:SF2">
    <property type="entry name" value="ATP-GRASP ENZYME FSQD"/>
    <property type="match status" value="1"/>
</dbReference>
<dbReference type="Proteomes" id="UP000198694">
    <property type="component" value="Unassembled WGS sequence"/>
</dbReference>
<dbReference type="InterPro" id="IPR011761">
    <property type="entry name" value="ATP-grasp"/>
</dbReference>
<name>A0A1G9A6U7_9BACI</name>
<keyword evidence="7" id="KW-1185">Reference proteome</keyword>
<dbReference type="NCBIfam" id="NF009404">
    <property type="entry name" value="PRK12767.1-3"/>
    <property type="match status" value="1"/>
</dbReference>
<gene>
    <name evidence="6" type="ORF">SAMN05216243_2442</name>
</gene>
<dbReference type="InterPro" id="IPR013815">
    <property type="entry name" value="ATP_grasp_subdomain_1"/>
</dbReference>
<dbReference type="InterPro" id="IPR003806">
    <property type="entry name" value="ATP-grasp_PylC-type"/>
</dbReference>
<dbReference type="STRING" id="407036.SAMN05216243_2442"/>
<evidence type="ECO:0000256" key="3">
    <source>
        <dbReference type="ARBA" id="ARBA00022840"/>
    </source>
</evidence>
<evidence type="ECO:0000313" key="6">
    <source>
        <dbReference type="EMBL" id="SDK22961.1"/>
    </source>
</evidence>
<dbReference type="Pfam" id="PF21360">
    <property type="entry name" value="PylC-like_N"/>
    <property type="match status" value="1"/>
</dbReference>
<feature type="domain" description="ATP-grasp" evidence="5">
    <location>
        <begin position="119"/>
        <end position="312"/>
    </location>
</feature>